<gene>
    <name evidence="2" type="ORF">DFP72DRAFT_992872</name>
</gene>
<dbReference type="SUPFAM" id="SSF56235">
    <property type="entry name" value="N-terminal nucleophile aminohydrolases (Ntn hydrolases)"/>
    <property type="match status" value="1"/>
</dbReference>
<keyword evidence="1" id="KW-0865">Zymogen</keyword>
<dbReference type="GO" id="GO:0005737">
    <property type="term" value="C:cytoplasm"/>
    <property type="evidence" value="ECO:0007669"/>
    <property type="project" value="TreeGrafter"/>
</dbReference>
<keyword evidence="3" id="KW-1185">Reference proteome</keyword>
<dbReference type="Proteomes" id="UP000521943">
    <property type="component" value="Unassembled WGS sequence"/>
</dbReference>
<dbReference type="GO" id="GO:0005839">
    <property type="term" value="C:proteasome core complex"/>
    <property type="evidence" value="ECO:0007669"/>
    <property type="project" value="InterPro"/>
</dbReference>
<dbReference type="EMBL" id="JACGCI010000096">
    <property type="protein sequence ID" value="KAF6746052.1"/>
    <property type="molecule type" value="Genomic_DNA"/>
</dbReference>
<dbReference type="InterPro" id="IPR023333">
    <property type="entry name" value="Proteasome_suB-type"/>
</dbReference>
<protein>
    <submittedName>
        <fullName evidence="2">The mammalian 20s proteasome At 2.75 A resolution</fullName>
    </submittedName>
</protein>
<dbReference type="InterPro" id="IPR029055">
    <property type="entry name" value="Ntn_hydrolases_N"/>
</dbReference>
<dbReference type="AlphaFoldDB" id="A0A8H6HH34"/>
<evidence type="ECO:0000313" key="2">
    <source>
        <dbReference type="EMBL" id="KAF6746052.1"/>
    </source>
</evidence>
<dbReference type="Pfam" id="PF00227">
    <property type="entry name" value="Proteasome"/>
    <property type="match status" value="1"/>
</dbReference>
<dbReference type="InterPro" id="IPR001353">
    <property type="entry name" value="Proteasome_sua/b"/>
</dbReference>
<accession>A0A8H6HH34</accession>
<comment type="caution">
    <text evidence="2">The sequence shown here is derived from an EMBL/GenBank/DDBJ whole genome shotgun (WGS) entry which is preliminary data.</text>
</comment>
<name>A0A8H6HH34_9AGAR</name>
<proteinExistence type="predicted"/>
<organism evidence="2 3">
    <name type="scientific">Ephemerocybe angulata</name>
    <dbReference type="NCBI Taxonomy" id="980116"/>
    <lineage>
        <taxon>Eukaryota</taxon>
        <taxon>Fungi</taxon>
        <taxon>Dikarya</taxon>
        <taxon>Basidiomycota</taxon>
        <taxon>Agaricomycotina</taxon>
        <taxon>Agaricomycetes</taxon>
        <taxon>Agaricomycetidae</taxon>
        <taxon>Agaricales</taxon>
        <taxon>Agaricineae</taxon>
        <taxon>Psathyrellaceae</taxon>
        <taxon>Ephemerocybe</taxon>
    </lineage>
</organism>
<dbReference type="GO" id="GO:0051603">
    <property type="term" value="P:proteolysis involved in protein catabolic process"/>
    <property type="evidence" value="ECO:0007669"/>
    <property type="project" value="InterPro"/>
</dbReference>
<evidence type="ECO:0000256" key="1">
    <source>
        <dbReference type="ARBA" id="ARBA00023145"/>
    </source>
</evidence>
<dbReference type="Gene3D" id="3.60.20.10">
    <property type="entry name" value="Glutamine Phosphoribosylpyrophosphate, subunit 1, domain 1"/>
    <property type="match status" value="2"/>
</dbReference>
<sequence length="181" mass="20453">MSHEQIEKDLSERYGVLERGVIVAVDPRATAGSYIASRTVNQVIEINPYILGTLWCRCYWETYLGMHPRLHELRNKERISVSAASKCLSDVDYGRKGMRLSMGTMISGWDKTGPNGSQLAYSVLNRGYRWDLTDKEAHELGEEIYAAGHRDVFSGNTVNLYHVKEHGWGFIDSFVDIHGVG</sequence>
<evidence type="ECO:0000313" key="3">
    <source>
        <dbReference type="Proteomes" id="UP000521943"/>
    </source>
</evidence>
<dbReference type="PANTHER" id="PTHR32194:SF3">
    <property type="entry name" value="PROTEASOME SUBUNIT BETA"/>
    <property type="match status" value="1"/>
</dbReference>
<reference evidence="2 3" key="1">
    <citation type="submission" date="2020-07" db="EMBL/GenBank/DDBJ databases">
        <title>Comparative genomics of pyrophilous fungi reveals a link between fire events and developmental genes.</title>
        <authorList>
            <consortium name="DOE Joint Genome Institute"/>
            <person name="Steindorff A.S."/>
            <person name="Carver A."/>
            <person name="Calhoun S."/>
            <person name="Stillman K."/>
            <person name="Liu H."/>
            <person name="Lipzen A."/>
            <person name="Pangilinan J."/>
            <person name="Labutti K."/>
            <person name="Bruns T.D."/>
            <person name="Grigoriev I.V."/>
        </authorList>
    </citation>
    <scope>NUCLEOTIDE SEQUENCE [LARGE SCALE GENOMIC DNA]</scope>
    <source>
        <strain evidence="2 3">CBS 144469</strain>
    </source>
</reference>
<dbReference type="OrthoDB" id="37597at2759"/>
<keyword evidence="2" id="KW-0647">Proteasome</keyword>
<dbReference type="PANTHER" id="PTHR32194">
    <property type="entry name" value="METALLOPROTEASE TLDD"/>
    <property type="match status" value="1"/>
</dbReference>